<gene>
    <name evidence="1" type="ORF">SMUL_1772</name>
</gene>
<protein>
    <submittedName>
        <fullName evidence="1">Uncharacterized protein</fullName>
    </submittedName>
</protein>
<name>A0AA86ANT7_SULMK</name>
<reference evidence="1 2" key="1">
    <citation type="journal article" date="2014" name="Environ. Microbiol.">
        <title>Insights into organohalide respiration and the versatile catabolism of Sulfurospirillum multivorans gained from comparative genomics and physiological studies.</title>
        <authorList>
            <person name="Goris T."/>
            <person name="Schubert T."/>
            <person name="Gadkari J."/>
            <person name="Wubet T."/>
            <person name="Tarkka M."/>
            <person name="Buscot F."/>
            <person name="Adrian L."/>
            <person name="Diekert G."/>
        </authorList>
    </citation>
    <scope>NUCLEOTIDE SEQUENCE [LARGE SCALE GENOMIC DNA]</scope>
    <source>
        <strain evidence="2">DM 12446 / JCM 15788 / NBRC 109480</strain>
    </source>
</reference>
<accession>A0AA86ANT7</accession>
<evidence type="ECO:0000313" key="1">
    <source>
        <dbReference type="EMBL" id="AHJ13027.1"/>
    </source>
</evidence>
<sequence length="76" mass="8504">MAEENTIRQDGVDEDKSTSIRIALSDDIMKKINVIAPLKGFDGKKPEIVSKIISLAINHYYKEVTVPELQSLTTNE</sequence>
<dbReference type="Proteomes" id="UP000019322">
    <property type="component" value="Chromosome"/>
</dbReference>
<dbReference type="EMBL" id="CP007201">
    <property type="protein sequence ID" value="AHJ13027.1"/>
    <property type="molecule type" value="Genomic_DNA"/>
</dbReference>
<evidence type="ECO:0000313" key="2">
    <source>
        <dbReference type="Proteomes" id="UP000019322"/>
    </source>
</evidence>
<organism evidence="1 2">
    <name type="scientific">Sulfurospirillum multivorans (strain DM 12446 / JCM 15788 / NBRC 109480)</name>
    <dbReference type="NCBI Taxonomy" id="1150621"/>
    <lineage>
        <taxon>Bacteria</taxon>
        <taxon>Pseudomonadati</taxon>
        <taxon>Campylobacterota</taxon>
        <taxon>Epsilonproteobacteria</taxon>
        <taxon>Campylobacterales</taxon>
        <taxon>Sulfurospirillaceae</taxon>
        <taxon>Sulfurospirillum</taxon>
    </lineage>
</organism>
<proteinExistence type="predicted"/>
<dbReference type="KEGG" id="smul:SMUL_1772"/>
<dbReference type="AlphaFoldDB" id="A0AA86ANT7"/>
<dbReference type="RefSeq" id="WP_025344898.1">
    <property type="nucleotide sequence ID" value="NZ_CP007201.1"/>
</dbReference>